<dbReference type="PANTHER" id="PTHR43439:SF2">
    <property type="entry name" value="ENZYME, PUTATIVE (JCVI)-RELATED"/>
    <property type="match status" value="1"/>
</dbReference>
<dbReference type="Pfam" id="PF00501">
    <property type="entry name" value="AMP-binding"/>
    <property type="match status" value="1"/>
</dbReference>
<keyword evidence="2" id="KW-0597">Phosphoprotein</keyword>
<dbReference type="Gene3D" id="3.40.50.720">
    <property type="entry name" value="NAD(P)-binding Rossmann-like Domain"/>
    <property type="match status" value="1"/>
</dbReference>
<dbReference type="EMBL" id="AHHD01000335">
    <property type="protein sequence ID" value="EKG14906.1"/>
    <property type="molecule type" value="Genomic_DNA"/>
</dbReference>
<feature type="domain" description="Carrier" evidence="3">
    <location>
        <begin position="504"/>
        <end position="583"/>
    </location>
</feature>
<dbReference type="PROSITE" id="PS50075">
    <property type="entry name" value="CARRIER"/>
    <property type="match status" value="1"/>
</dbReference>
<proteinExistence type="predicted"/>
<dbReference type="InterPro" id="IPR042099">
    <property type="entry name" value="ANL_N_sf"/>
</dbReference>
<evidence type="ECO:0000313" key="5">
    <source>
        <dbReference type="Proteomes" id="UP000007129"/>
    </source>
</evidence>
<dbReference type="SUPFAM" id="SSF47336">
    <property type="entry name" value="ACP-like"/>
    <property type="match status" value="1"/>
</dbReference>
<keyword evidence="4" id="KW-0436">Ligase</keyword>
<dbReference type="STRING" id="1126212.K2QYA2"/>
<dbReference type="eggNOG" id="KOG1221">
    <property type="taxonomic scope" value="Eukaryota"/>
</dbReference>
<dbReference type="GO" id="GO:0016874">
    <property type="term" value="F:ligase activity"/>
    <property type="evidence" value="ECO:0007669"/>
    <property type="project" value="UniProtKB-KW"/>
</dbReference>
<comment type="caution">
    <text evidence="4">The sequence shown here is derived from an EMBL/GenBank/DDBJ whole genome shotgun (WGS) entry which is preliminary data.</text>
</comment>
<dbReference type="InterPro" id="IPR051414">
    <property type="entry name" value="Adenylate-forming_Reductase"/>
</dbReference>
<dbReference type="InterPro" id="IPR036736">
    <property type="entry name" value="ACP-like_sf"/>
</dbReference>
<name>K2QYA2_MACPH</name>
<dbReference type="HOGENOM" id="CLU_002220_2_0_1"/>
<dbReference type="AlphaFoldDB" id="K2QYA2"/>
<accession>K2QYA2</accession>
<dbReference type="InParanoid" id="K2QYA2"/>
<reference evidence="4 5" key="1">
    <citation type="journal article" date="2012" name="BMC Genomics">
        <title>Tools to kill: Genome of one of the most destructive plant pathogenic fungi Macrophomina phaseolina.</title>
        <authorList>
            <person name="Islam M.S."/>
            <person name="Haque M.S."/>
            <person name="Islam M.M."/>
            <person name="Emdad E.M."/>
            <person name="Halim A."/>
            <person name="Hossen Q.M.M."/>
            <person name="Hossain M.Z."/>
            <person name="Ahmed B."/>
            <person name="Rahim S."/>
            <person name="Rahman M.S."/>
            <person name="Alam M.M."/>
            <person name="Hou S."/>
            <person name="Wan X."/>
            <person name="Saito J.A."/>
            <person name="Alam M."/>
        </authorList>
    </citation>
    <scope>NUCLEOTIDE SEQUENCE [LARGE SCALE GENOMIC DNA]</scope>
    <source>
        <strain evidence="4 5">MS6</strain>
    </source>
</reference>
<dbReference type="Gene3D" id="3.40.50.12780">
    <property type="entry name" value="N-terminal domain of ligase-like"/>
    <property type="match status" value="1"/>
</dbReference>
<protein>
    <submittedName>
        <fullName evidence="4">AMP-dependent synthetase/ligase</fullName>
    </submittedName>
</protein>
<dbReference type="InterPro" id="IPR036291">
    <property type="entry name" value="NAD(P)-bd_dom_sf"/>
</dbReference>
<organism evidence="4 5">
    <name type="scientific">Macrophomina phaseolina (strain MS6)</name>
    <name type="common">Charcoal rot fungus</name>
    <dbReference type="NCBI Taxonomy" id="1126212"/>
    <lineage>
        <taxon>Eukaryota</taxon>
        <taxon>Fungi</taxon>
        <taxon>Dikarya</taxon>
        <taxon>Ascomycota</taxon>
        <taxon>Pezizomycotina</taxon>
        <taxon>Dothideomycetes</taxon>
        <taxon>Dothideomycetes incertae sedis</taxon>
        <taxon>Botryosphaeriales</taxon>
        <taxon>Botryosphaeriaceae</taxon>
        <taxon>Macrophomina</taxon>
    </lineage>
</organism>
<dbReference type="Pfam" id="PF07993">
    <property type="entry name" value="NAD_binding_4"/>
    <property type="match status" value="1"/>
</dbReference>
<dbReference type="InterPro" id="IPR000873">
    <property type="entry name" value="AMP-dep_synth/lig_dom"/>
</dbReference>
<dbReference type="InterPro" id="IPR006162">
    <property type="entry name" value="Ppantetheine_attach_site"/>
</dbReference>
<dbReference type="InterPro" id="IPR013120">
    <property type="entry name" value="FAR_NAD-bd"/>
</dbReference>
<dbReference type="Pfam" id="PF00550">
    <property type="entry name" value="PP-binding"/>
    <property type="match status" value="1"/>
</dbReference>
<dbReference type="PANTHER" id="PTHR43439">
    <property type="entry name" value="PHENYLACETATE-COENZYME A LIGASE"/>
    <property type="match status" value="1"/>
</dbReference>
<keyword evidence="1" id="KW-0596">Phosphopantetheine</keyword>
<dbReference type="SUPFAM" id="SSF56801">
    <property type="entry name" value="Acetyl-CoA synthetase-like"/>
    <property type="match status" value="1"/>
</dbReference>
<dbReference type="OrthoDB" id="429813at2759"/>
<evidence type="ECO:0000256" key="1">
    <source>
        <dbReference type="ARBA" id="ARBA00022450"/>
    </source>
</evidence>
<evidence type="ECO:0000313" key="4">
    <source>
        <dbReference type="EMBL" id="EKG14906.1"/>
    </source>
</evidence>
<sequence length="748" mass="81526">MDTNYFICTLGQAAALDREEPKFNNINEFIDHQAEGVGDKPAVGFFEPSKDRKSPWKRHVLDFSSLRKGSLSAANLLSRKFGEKLRQRQTVGLLCPSSPTFLFAWLGLMRLGHAVLLIAPQSQPSAIAHLCMECQVSILLSDYPDKDLKSPEHQSRNTKTSSAQHPACSIFHLSDILPTDILHTISSSATPQPTIPTAHNPTQTDTAYLHHTSGTSSGLPKPIPQSHRAAVRVLPHLPTSPPKATFTTTPLYHGGIADCFRAWASDAPAWLFPGHALPITAANVNACLRTVQQAGERVAYFASVPYVLQLMAADAEAMQNLRGMELVGVGGAALPAEAGDRLAKTNREDGSFATADLVVPHPEIENAWKYHSRADSQLTLITGKKFDPAPLEAAIGASPFLDDALIFGSGRPFPGALLFRSKDFDTTSEQELIDSVKPLIEQLNEESQDHARIPRNMLIPMPHDPSALEKSSKGTVMRGSAEDKYRDQIEHAYSKLSTGDGSKLPDDEVPRFITDLVESTVSKSKAPAENDDLFAFGVDSIACMQIRHGLRQLLPKTSPELPLSVVEDCGTVKRLNEFVIKLRHGESFADDEDEHDLMFKLAEKYSKFEESSANKQTAHGTTTRTEAPEVVVLTGATGALGAHILHNYRRSDTTSKVYCLVRGADEHAAKERVNKALSQKGLPVLNSSHPGNSKVAVLQAQLGQPDLGLSAATYEKVAAEATIIMHVAWSVNFRMRLRSFEKDNIAGG</sequence>
<dbReference type="PROSITE" id="PS00012">
    <property type="entry name" value="PHOSPHOPANTETHEINE"/>
    <property type="match status" value="1"/>
</dbReference>
<dbReference type="Proteomes" id="UP000007129">
    <property type="component" value="Unassembled WGS sequence"/>
</dbReference>
<evidence type="ECO:0000259" key="3">
    <source>
        <dbReference type="PROSITE" id="PS50075"/>
    </source>
</evidence>
<dbReference type="VEuPathDB" id="FungiDB:MPH_07946"/>
<dbReference type="SUPFAM" id="SSF51735">
    <property type="entry name" value="NAD(P)-binding Rossmann-fold domains"/>
    <property type="match status" value="1"/>
</dbReference>
<gene>
    <name evidence="4" type="ORF">MPH_07946</name>
</gene>
<dbReference type="InterPro" id="IPR009081">
    <property type="entry name" value="PP-bd_ACP"/>
</dbReference>
<dbReference type="Pfam" id="PF23562">
    <property type="entry name" value="AMP-binding_C_3"/>
    <property type="match status" value="1"/>
</dbReference>
<evidence type="ECO:0000256" key="2">
    <source>
        <dbReference type="ARBA" id="ARBA00022553"/>
    </source>
</evidence>